<protein>
    <recommendedName>
        <fullName evidence="2">Retroviral polymerase SH3-like domain-containing protein</fullName>
    </recommendedName>
</protein>
<evidence type="ECO:0000313" key="4">
    <source>
        <dbReference type="Proteomes" id="UP000015453"/>
    </source>
</evidence>
<dbReference type="InterPro" id="IPR057670">
    <property type="entry name" value="SH3_retrovirus"/>
</dbReference>
<gene>
    <name evidence="3" type="ORF">M569_16029</name>
</gene>
<comment type="caution">
    <text evidence="3">The sequence shown here is derived from an EMBL/GenBank/DDBJ whole genome shotgun (WGS) entry which is preliminary data.</text>
</comment>
<sequence>MLYGKTPAYSDMRSFGSLCYASTLQNHRKKFHSRARKCIFIGYPPNIKGYRLYDLETEEVFQSRDVIFYESEYPFQNSTVKHSESAAEFDPVNFENESPATVPLVSSPVDHQQSDLSDSEHTDDLSSSDEMGGTALDFERSATSIDPP</sequence>
<proteinExistence type="predicted"/>
<evidence type="ECO:0000313" key="3">
    <source>
        <dbReference type="EMBL" id="EPS58783.1"/>
    </source>
</evidence>
<dbReference type="Pfam" id="PF25597">
    <property type="entry name" value="SH3_retrovirus"/>
    <property type="match status" value="1"/>
</dbReference>
<evidence type="ECO:0000256" key="1">
    <source>
        <dbReference type="SAM" id="MobiDB-lite"/>
    </source>
</evidence>
<dbReference type="Proteomes" id="UP000015453">
    <property type="component" value="Unassembled WGS sequence"/>
</dbReference>
<reference evidence="3 4" key="1">
    <citation type="journal article" date="2013" name="BMC Genomics">
        <title>The miniature genome of a carnivorous plant Genlisea aurea contains a low number of genes and short non-coding sequences.</title>
        <authorList>
            <person name="Leushkin E.V."/>
            <person name="Sutormin R.A."/>
            <person name="Nabieva E.R."/>
            <person name="Penin A.A."/>
            <person name="Kondrashov A.S."/>
            <person name="Logacheva M.D."/>
        </authorList>
    </citation>
    <scope>NUCLEOTIDE SEQUENCE [LARGE SCALE GENOMIC DNA]</scope>
</reference>
<keyword evidence="4" id="KW-1185">Reference proteome</keyword>
<feature type="region of interest" description="Disordered" evidence="1">
    <location>
        <begin position="86"/>
        <end position="148"/>
    </location>
</feature>
<dbReference type="OrthoDB" id="1750165at2759"/>
<dbReference type="AlphaFoldDB" id="S8D7S9"/>
<dbReference type="EMBL" id="AUSU01008905">
    <property type="protein sequence ID" value="EPS58783.1"/>
    <property type="molecule type" value="Genomic_DNA"/>
</dbReference>
<feature type="non-terminal residue" evidence="3">
    <location>
        <position position="148"/>
    </location>
</feature>
<organism evidence="3 4">
    <name type="scientific">Genlisea aurea</name>
    <dbReference type="NCBI Taxonomy" id="192259"/>
    <lineage>
        <taxon>Eukaryota</taxon>
        <taxon>Viridiplantae</taxon>
        <taxon>Streptophyta</taxon>
        <taxon>Embryophyta</taxon>
        <taxon>Tracheophyta</taxon>
        <taxon>Spermatophyta</taxon>
        <taxon>Magnoliopsida</taxon>
        <taxon>eudicotyledons</taxon>
        <taxon>Gunneridae</taxon>
        <taxon>Pentapetalae</taxon>
        <taxon>asterids</taxon>
        <taxon>lamiids</taxon>
        <taxon>Lamiales</taxon>
        <taxon>Lentibulariaceae</taxon>
        <taxon>Genlisea</taxon>
    </lineage>
</organism>
<evidence type="ECO:0000259" key="2">
    <source>
        <dbReference type="Pfam" id="PF25597"/>
    </source>
</evidence>
<accession>S8D7S9</accession>
<name>S8D7S9_9LAMI</name>
<feature type="domain" description="Retroviral polymerase SH3-like" evidence="2">
    <location>
        <begin position="17"/>
        <end position="79"/>
    </location>
</feature>